<dbReference type="KEGG" id="zga:ZOBELLIA_3382"/>
<reference evidence="3" key="1">
    <citation type="submission" date="2009-07" db="EMBL/GenBank/DDBJ databases">
        <title>Complete genome sequence of Zobellia galactanivorans Dsij.</title>
        <authorList>
            <consortium name="Genoscope - CEA"/>
        </authorList>
    </citation>
    <scope>NUCLEOTIDE SEQUENCE [LARGE SCALE GENOMIC DNA]</scope>
    <source>
        <strain evidence="3">DSM 12802 / CCUG 47099 / CIP 106680 / NCIMB 13871 / Dsij</strain>
    </source>
</reference>
<dbReference type="EMBL" id="FP476056">
    <property type="protein sequence ID" value="CAZ97520.1"/>
    <property type="molecule type" value="Genomic_DNA"/>
</dbReference>
<gene>
    <name evidence="2" type="ordered locus">zobellia_3382</name>
</gene>
<protein>
    <recommendedName>
        <fullName evidence="1">Tox-URI2 domain-containing protein</fullName>
    </recommendedName>
</protein>
<dbReference type="Gene3D" id="2.180.10.10">
    <property type="entry name" value="RHS repeat-associated core"/>
    <property type="match status" value="1"/>
</dbReference>
<dbReference type="PATRIC" id="fig|63186.3.peg.3297"/>
<dbReference type="Pfam" id="PF15653">
    <property type="entry name" value="Tox-URI2"/>
    <property type="match status" value="1"/>
</dbReference>
<feature type="domain" description="Tox-URI2" evidence="1">
    <location>
        <begin position="72"/>
        <end position="142"/>
    </location>
</feature>
<dbReference type="InterPro" id="IPR050708">
    <property type="entry name" value="T6SS_VgrG/RHS"/>
</dbReference>
<dbReference type="InterPro" id="IPR028899">
    <property type="entry name" value="Tox-URI2_dom"/>
</dbReference>
<dbReference type="STRING" id="63186.ZOBELLIA_3382"/>
<evidence type="ECO:0000313" key="2">
    <source>
        <dbReference type="EMBL" id="CAZ97520.1"/>
    </source>
</evidence>
<keyword evidence="3" id="KW-1185">Reference proteome</keyword>
<dbReference type="AlphaFoldDB" id="G0L0M8"/>
<evidence type="ECO:0000259" key="1">
    <source>
        <dbReference type="Pfam" id="PF15653"/>
    </source>
</evidence>
<dbReference type="NCBIfam" id="TIGR03696">
    <property type="entry name" value="Rhs_assc_core"/>
    <property type="match status" value="1"/>
</dbReference>
<dbReference type="PANTHER" id="PTHR32305:SF15">
    <property type="entry name" value="PROTEIN RHSA-RELATED"/>
    <property type="match status" value="1"/>
</dbReference>
<name>G0L0M8_ZOBGA</name>
<reference evidence="2 3" key="2">
    <citation type="journal article" date="2012" name="Environ. Microbiol.">
        <title>Characterization of the first alginolytic operons in a marine bacterium: from their emergence in marine Flavobacteriia to their independent transfers to marine Proteobacteria and human gut Bacteroides.</title>
        <authorList>
            <person name="Thomas F."/>
            <person name="Barbeyron T."/>
            <person name="Tonon T."/>
            <person name="Genicot S."/>
            <person name="Czjzek M."/>
            <person name="Michel G."/>
        </authorList>
    </citation>
    <scope>NUCLEOTIDE SEQUENCE [LARGE SCALE GENOMIC DNA]</scope>
    <source>
        <strain evidence="3">DSM 12802 / CCUG 47099 / CIP 106680 / NCIMB 13871 / Dsij</strain>
    </source>
</reference>
<organism evidence="2 3">
    <name type="scientific">Zobellia galactanivorans (strain DSM 12802 / CCUG 47099 / CIP 106680 / NCIMB 13871 / Dsij)</name>
    <dbReference type="NCBI Taxonomy" id="63186"/>
    <lineage>
        <taxon>Bacteria</taxon>
        <taxon>Pseudomonadati</taxon>
        <taxon>Bacteroidota</taxon>
        <taxon>Flavobacteriia</taxon>
        <taxon>Flavobacteriales</taxon>
        <taxon>Flavobacteriaceae</taxon>
        <taxon>Zobellia</taxon>
    </lineage>
</organism>
<dbReference type="PANTHER" id="PTHR32305">
    <property type="match status" value="1"/>
</dbReference>
<evidence type="ECO:0000313" key="3">
    <source>
        <dbReference type="Proteomes" id="UP000008898"/>
    </source>
</evidence>
<accession>G0L0M8</accession>
<dbReference type="Proteomes" id="UP000008898">
    <property type="component" value="Chromosome"/>
</dbReference>
<proteinExistence type="predicted"/>
<sequence length="152" mass="17886">MYFDEETELCYNRYRYYNPDSGSYISQDPLGIESTNPNIYSYVHDSNTFIDPFGLKELYALLAKKDGWYPVMEYGKKNPIGEMYLKKGELWKLGETKNPKTRYTQKWLRKMNLQKVTTHNGPKKLMQMLEGMKLKGYLAWKGFLPLGNKACH</sequence>
<dbReference type="InterPro" id="IPR022385">
    <property type="entry name" value="Rhs_assc_core"/>
</dbReference>
<dbReference type="HOGENOM" id="CLU_044841_3_2_10"/>